<dbReference type="Proteomes" id="UP000294071">
    <property type="component" value="Unassembled WGS sequence"/>
</dbReference>
<protein>
    <recommendedName>
        <fullName evidence="5">WD40 repeat domain-containing protein</fullName>
    </recommendedName>
</protein>
<keyword evidence="2" id="KW-0732">Signal</keyword>
<keyword evidence="1" id="KW-0472">Membrane</keyword>
<evidence type="ECO:0000313" key="3">
    <source>
        <dbReference type="EMBL" id="RYB91836.1"/>
    </source>
</evidence>
<evidence type="ECO:0000256" key="1">
    <source>
        <dbReference type="SAM" id="Phobius"/>
    </source>
</evidence>
<sequence length="407" mass="42343">MAAVGVVLMIALSAVTLQRAATPEPAVTPSSAPTLPDRVYDHPAWGPVGMPREPVVAAQLATRETWGGPVNAISVITGSGRYLYLDVDGDLAERIALSPDGRRVAYWLAGTPRGTPRTREGHNTSVTTVAVVDVVTGAVVRHEFATEHGITSTALLWADATTLVGAFAQWKAGADGTAIDQSSAVGGTSWAWDVSRGGELRQLEGEVFSELDAFSEAAGERLLIGRDVVDLATGDVRRVARRGFTGSSGAAGSNAVLRQDGTLAQIGGPGLGGRVPNQVTLGDLDDAVLGQQVVPGTERTFQVLGWRDAQHLVVVRRTTSGPESVGSDELDYEIVSIDVATGDAEPVTTGGSSMLAWDWAEGLLTAPVVDAVQPSDPVDPRVVAGLGVALLVGTVGGLALWRRRARP</sequence>
<keyword evidence="1" id="KW-0812">Transmembrane</keyword>
<dbReference type="RefSeq" id="WP_129401502.1">
    <property type="nucleotide sequence ID" value="NZ_SDWT01000002.1"/>
</dbReference>
<keyword evidence="1" id="KW-1133">Transmembrane helix</keyword>
<feature type="chain" id="PRO_5020617916" description="WD40 repeat domain-containing protein" evidence="2">
    <location>
        <begin position="21"/>
        <end position="407"/>
    </location>
</feature>
<dbReference type="EMBL" id="SDWT01000002">
    <property type="protein sequence ID" value="RYB91836.1"/>
    <property type="molecule type" value="Genomic_DNA"/>
</dbReference>
<dbReference type="SUPFAM" id="SSF82171">
    <property type="entry name" value="DPP6 N-terminal domain-like"/>
    <property type="match status" value="1"/>
</dbReference>
<dbReference type="OrthoDB" id="3779542at2"/>
<reference evidence="3 4" key="1">
    <citation type="submission" date="2019-01" db="EMBL/GenBank/DDBJ databases">
        <title>Novel species of Nocardioides.</title>
        <authorList>
            <person name="Liu Q."/>
            <person name="Xin Y.-H."/>
        </authorList>
    </citation>
    <scope>NUCLEOTIDE SEQUENCE [LARGE SCALE GENOMIC DNA]</scope>
    <source>
        <strain evidence="3 4">CGMCC 4.6882</strain>
    </source>
</reference>
<keyword evidence="4" id="KW-1185">Reference proteome</keyword>
<organism evidence="3 4">
    <name type="scientific">Nocardioides oleivorans</name>
    <dbReference type="NCBI Taxonomy" id="273676"/>
    <lineage>
        <taxon>Bacteria</taxon>
        <taxon>Bacillati</taxon>
        <taxon>Actinomycetota</taxon>
        <taxon>Actinomycetes</taxon>
        <taxon>Propionibacteriales</taxon>
        <taxon>Nocardioidaceae</taxon>
        <taxon>Nocardioides</taxon>
    </lineage>
</organism>
<feature type="transmembrane region" description="Helical" evidence="1">
    <location>
        <begin position="382"/>
        <end position="401"/>
    </location>
</feature>
<comment type="caution">
    <text evidence="3">The sequence shown here is derived from an EMBL/GenBank/DDBJ whole genome shotgun (WGS) entry which is preliminary data.</text>
</comment>
<dbReference type="AlphaFoldDB" id="A0A4Q2RTA2"/>
<accession>A0A4Q2RTA2</accession>
<proteinExistence type="predicted"/>
<feature type="signal peptide" evidence="2">
    <location>
        <begin position="1"/>
        <end position="20"/>
    </location>
</feature>
<name>A0A4Q2RTA2_9ACTN</name>
<evidence type="ECO:0000256" key="2">
    <source>
        <dbReference type="SAM" id="SignalP"/>
    </source>
</evidence>
<gene>
    <name evidence="3" type="ORF">EUA93_17035</name>
</gene>
<evidence type="ECO:0000313" key="4">
    <source>
        <dbReference type="Proteomes" id="UP000294071"/>
    </source>
</evidence>
<evidence type="ECO:0008006" key="5">
    <source>
        <dbReference type="Google" id="ProtNLM"/>
    </source>
</evidence>